<keyword evidence="1" id="KW-0489">Methyltransferase</keyword>
<evidence type="ECO:0000256" key="3">
    <source>
        <dbReference type="ARBA" id="ARBA00022691"/>
    </source>
</evidence>
<dbReference type="Proteomes" id="UP001159405">
    <property type="component" value="Unassembled WGS sequence"/>
</dbReference>
<dbReference type="InterPro" id="IPR013216">
    <property type="entry name" value="Methyltransf_11"/>
</dbReference>
<keyword evidence="2" id="KW-0808">Transferase</keyword>
<dbReference type="InterPro" id="IPR029063">
    <property type="entry name" value="SAM-dependent_MTases_sf"/>
</dbReference>
<dbReference type="SUPFAM" id="SSF53335">
    <property type="entry name" value="S-adenosyl-L-methionine-dependent methyltransferases"/>
    <property type="match status" value="1"/>
</dbReference>
<feature type="domain" description="Methyltransferase type 11" evidence="4">
    <location>
        <begin position="86"/>
        <end position="182"/>
    </location>
</feature>
<evidence type="ECO:0000259" key="4">
    <source>
        <dbReference type="Pfam" id="PF08241"/>
    </source>
</evidence>
<dbReference type="CDD" id="cd02440">
    <property type="entry name" value="AdoMet_MTases"/>
    <property type="match status" value="1"/>
</dbReference>
<protein>
    <recommendedName>
        <fullName evidence="4">Methyltransferase type 11 domain-containing protein</fullName>
    </recommendedName>
</protein>
<dbReference type="PANTHER" id="PTHR43464:SF19">
    <property type="entry name" value="UBIQUINONE BIOSYNTHESIS O-METHYLTRANSFERASE, MITOCHONDRIAL"/>
    <property type="match status" value="1"/>
</dbReference>
<comment type="caution">
    <text evidence="5">The sequence shown here is derived from an EMBL/GenBank/DDBJ whole genome shotgun (WGS) entry which is preliminary data.</text>
</comment>
<proteinExistence type="predicted"/>
<sequence length="239" mass="26923">MAIGDMAEERYALHYPQEALEINWNNTSKEKIQELFKIWAGNYDRWVLEGSANGAPGCYSHLSCGEAFFNAAKDLYGESKKDLKILDCGCGSGLSGQVLKDKYGYDNLTGLDVSEDMLDIARQRKIYKTIISAFVGTDRVKEIQDGEYDAVISSGVFQTGLVRAKALDEITRWIKPGGIMCFTCPVFDKEESGYKEKCESLEKEGKWTLVSNKEAEYYGDQIPKGRGYKTCRMLVYKKL</sequence>
<evidence type="ECO:0000256" key="2">
    <source>
        <dbReference type="ARBA" id="ARBA00022679"/>
    </source>
</evidence>
<evidence type="ECO:0000313" key="6">
    <source>
        <dbReference type="Proteomes" id="UP001159405"/>
    </source>
</evidence>
<dbReference type="PANTHER" id="PTHR43464">
    <property type="entry name" value="METHYLTRANSFERASE"/>
    <property type="match status" value="1"/>
</dbReference>
<name>A0ABN8Q0F1_9CNID</name>
<keyword evidence="6" id="KW-1185">Reference proteome</keyword>
<dbReference type="Pfam" id="PF08241">
    <property type="entry name" value="Methyltransf_11"/>
    <property type="match status" value="1"/>
</dbReference>
<reference evidence="5 6" key="1">
    <citation type="submission" date="2022-05" db="EMBL/GenBank/DDBJ databases">
        <authorList>
            <consortium name="Genoscope - CEA"/>
            <person name="William W."/>
        </authorList>
    </citation>
    <scope>NUCLEOTIDE SEQUENCE [LARGE SCALE GENOMIC DNA]</scope>
</reference>
<organism evidence="5 6">
    <name type="scientific">Porites lobata</name>
    <dbReference type="NCBI Taxonomy" id="104759"/>
    <lineage>
        <taxon>Eukaryota</taxon>
        <taxon>Metazoa</taxon>
        <taxon>Cnidaria</taxon>
        <taxon>Anthozoa</taxon>
        <taxon>Hexacorallia</taxon>
        <taxon>Scleractinia</taxon>
        <taxon>Fungiina</taxon>
        <taxon>Poritidae</taxon>
        <taxon>Porites</taxon>
    </lineage>
</organism>
<dbReference type="Gene3D" id="3.40.50.150">
    <property type="entry name" value="Vaccinia Virus protein VP39"/>
    <property type="match status" value="1"/>
</dbReference>
<evidence type="ECO:0000256" key="1">
    <source>
        <dbReference type="ARBA" id="ARBA00022603"/>
    </source>
</evidence>
<accession>A0ABN8Q0F1</accession>
<keyword evidence="3" id="KW-0949">S-adenosyl-L-methionine</keyword>
<evidence type="ECO:0000313" key="5">
    <source>
        <dbReference type="EMBL" id="CAH3152469.1"/>
    </source>
</evidence>
<gene>
    <name evidence="5" type="ORF">PLOB_00049147</name>
</gene>
<dbReference type="EMBL" id="CALNXK010000094">
    <property type="protein sequence ID" value="CAH3152469.1"/>
    <property type="molecule type" value="Genomic_DNA"/>
</dbReference>